<dbReference type="InterPro" id="IPR036266">
    <property type="entry name" value="SecA_Wing/Scaffold_sf"/>
</dbReference>
<dbReference type="InterPro" id="IPR004027">
    <property type="entry name" value="SEC_C_motif"/>
</dbReference>
<dbReference type="FunFam" id="3.40.50.300:FF:000429">
    <property type="entry name" value="Preprotein translocase subunit SecA"/>
    <property type="match status" value="1"/>
</dbReference>
<evidence type="ECO:0000256" key="6">
    <source>
        <dbReference type="ARBA" id="ARBA00022723"/>
    </source>
</evidence>
<dbReference type="InterPro" id="IPR011116">
    <property type="entry name" value="SecA_Wing/Scaffold"/>
</dbReference>
<keyword evidence="11 15" id="KW-1278">Translocase</keyword>
<evidence type="ECO:0000256" key="9">
    <source>
        <dbReference type="ARBA" id="ARBA00022840"/>
    </source>
</evidence>
<dbReference type="GO" id="GO:0031522">
    <property type="term" value="C:cell envelope Sec protein transport complex"/>
    <property type="evidence" value="ECO:0007669"/>
    <property type="project" value="TreeGrafter"/>
</dbReference>
<dbReference type="InterPro" id="IPR036670">
    <property type="entry name" value="SecA_X-link_sf"/>
</dbReference>
<comment type="subunit">
    <text evidence="15">Monomer and homodimer. Part of the essential Sec protein translocation apparatus which comprises SecA, SecYEG and auxiliary proteins SecDF. Other proteins may also be involved.</text>
</comment>
<dbReference type="SMART" id="SM00957">
    <property type="entry name" value="SecA_DEAD"/>
    <property type="match status" value="1"/>
</dbReference>
<dbReference type="InterPro" id="IPR020937">
    <property type="entry name" value="SecA_CS"/>
</dbReference>
<dbReference type="GO" id="GO:0043952">
    <property type="term" value="P:protein transport by the Sec complex"/>
    <property type="evidence" value="ECO:0007669"/>
    <property type="project" value="TreeGrafter"/>
</dbReference>
<accession>A0AAW9DFX6</accession>
<dbReference type="GO" id="GO:0005524">
    <property type="term" value="F:ATP binding"/>
    <property type="evidence" value="ECO:0007669"/>
    <property type="project" value="UniProtKB-UniRule"/>
</dbReference>
<dbReference type="Gene3D" id="3.40.50.300">
    <property type="entry name" value="P-loop containing nucleotide triphosphate hydrolases"/>
    <property type="match status" value="2"/>
</dbReference>
<name>A0AAW9DFX6_STRSU</name>
<evidence type="ECO:0000259" key="17">
    <source>
        <dbReference type="PROSITE" id="PS51192"/>
    </source>
</evidence>
<organism evidence="20 21">
    <name type="scientific">Streptococcus suis</name>
    <dbReference type="NCBI Taxonomy" id="1307"/>
    <lineage>
        <taxon>Bacteria</taxon>
        <taxon>Bacillati</taxon>
        <taxon>Bacillota</taxon>
        <taxon>Bacilli</taxon>
        <taxon>Lactobacillales</taxon>
        <taxon>Streptococcaceae</taxon>
        <taxon>Streptococcus</taxon>
    </lineage>
</organism>
<dbReference type="AlphaFoldDB" id="A0AAW9DFX6"/>
<dbReference type="FunFam" id="3.90.1440.10:FF:000001">
    <property type="entry name" value="Preprotein translocase subunit SecA"/>
    <property type="match status" value="1"/>
</dbReference>
<evidence type="ECO:0000256" key="3">
    <source>
        <dbReference type="ARBA" id="ARBA00022448"/>
    </source>
</evidence>
<dbReference type="PANTHER" id="PTHR30612:SF0">
    <property type="entry name" value="CHLOROPLAST PROTEIN-TRANSPORTING ATPASE"/>
    <property type="match status" value="1"/>
</dbReference>
<evidence type="ECO:0000256" key="7">
    <source>
        <dbReference type="ARBA" id="ARBA00022741"/>
    </source>
</evidence>
<dbReference type="InterPro" id="IPR014001">
    <property type="entry name" value="Helicase_ATP-bd"/>
</dbReference>
<dbReference type="SUPFAM" id="SSF81767">
    <property type="entry name" value="Pre-protein crosslinking domain of SecA"/>
    <property type="match status" value="1"/>
</dbReference>
<comment type="similarity">
    <text evidence="2 15 16">Belongs to the SecA family.</text>
</comment>
<comment type="caution">
    <text evidence="20">The sequence shown here is derived from an EMBL/GenBank/DDBJ whole genome shotgun (WGS) entry which is preliminary data.</text>
</comment>
<dbReference type="PROSITE" id="PS51192">
    <property type="entry name" value="HELICASE_ATP_BIND_1"/>
    <property type="match status" value="1"/>
</dbReference>
<feature type="domain" description="SecA family profile" evidence="19">
    <location>
        <begin position="2"/>
        <end position="572"/>
    </location>
</feature>
<dbReference type="GO" id="GO:0008564">
    <property type="term" value="F:protein-exporting ATPase activity"/>
    <property type="evidence" value="ECO:0007669"/>
    <property type="project" value="UniProtKB-EC"/>
</dbReference>
<dbReference type="HAMAP" id="MF_01382">
    <property type="entry name" value="SecA"/>
    <property type="match status" value="1"/>
</dbReference>
<evidence type="ECO:0000259" key="19">
    <source>
        <dbReference type="PROSITE" id="PS51196"/>
    </source>
</evidence>
<dbReference type="GO" id="GO:0005886">
    <property type="term" value="C:plasma membrane"/>
    <property type="evidence" value="ECO:0007669"/>
    <property type="project" value="UniProtKB-SubCell"/>
</dbReference>
<dbReference type="SMART" id="SM00958">
    <property type="entry name" value="SecA_PP_bind"/>
    <property type="match status" value="1"/>
</dbReference>
<dbReference type="Pfam" id="PF01043">
    <property type="entry name" value="SecA_PP_bind"/>
    <property type="match status" value="1"/>
</dbReference>
<keyword evidence="13 15" id="KW-0472">Membrane</keyword>
<evidence type="ECO:0000256" key="5">
    <source>
        <dbReference type="ARBA" id="ARBA00022490"/>
    </source>
</evidence>
<proteinExistence type="inferred from homology"/>
<dbReference type="CDD" id="cd17928">
    <property type="entry name" value="DEXDc_SecA"/>
    <property type="match status" value="1"/>
</dbReference>
<dbReference type="GO" id="GO:0017038">
    <property type="term" value="P:protein import"/>
    <property type="evidence" value="ECO:0007669"/>
    <property type="project" value="InterPro"/>
</dbReference>
<comment type="catalytic activity">
    <reaction evidence="14 15">
        <text>ATP + H2O + cellular proteinSide 1 = ADP + phosphate + cellular proteinSide 2.</text>
        <dbReference type="EC" id="7.4.2.8"/>
    </reaction>
</comment>
<dbReference type="SUPFAM" id="SSF81886">
    <property type="entry name" value="Helical scaffold and wing domains of SecA"/>
    <property type="match status" value="1"/>
</dbReference>
<dbReference type="SUPFAM" id="SSF52540">
    <property type="entry name" value="P-loop containing nucleoside triphosphate hydrolases"/>
    <property type="match status" value="2"/>
</dbReference>
<dbReference type="InterPro" id="IPR011115">
    <property type="entry name" value="SecA_DEAD"/>
</dbReference>
<evidence type="ECO:0000313" key="20">
    <source>
        <dbReference type="EMBL" id="MDX5037554.1"/>
    </source>
</evidence>
<feature type="domain" description="Helicase C-terminal" evidence="18">
    <location>
        <begin position="423"/>
        <end position="578"/>
    </location>
</feature>
<evidence type="ECO:0000256" key="14">
    <source>
        <dbReference type="ARBA" id="ARBA00034006"/>
    </source>
</evidence>
<dbReference type="EMBL" id="JAWWZK010000006">
    <property type="protein sequence ID" value="MDX5037554.1"/>
    <property type="molecule type" value="Genomic_DNA"/>
</dbReference>
<dbReference type="InterPro" id="IPR044722">
    <property type="entry name" value="SecA_SF2_C"/>
</dbReference>
<evidence type="ECO:0000256" key="4">
    <source>
        <dbReference type="ARBA" id="ARBA00022475"/>
    </source>
</evidence>
<keyword evidence="9 15" id="KW-0067">ATP-binding</keyword>
<dbReference type="Pfam" id="PF21090">
    <property type="entry name" value="P-loop_SecA"/>
    <property type="match status" value="2"/>
</dbReference>
<dbReference type="Gene3D" id="1.10.3060.10">
    <property type="entry name" value="Helical scaffold and wing domains of SecA"/>
    <property type="match status" value="1"/>
</dbReference>
<dbReference type="InterPro" id="IPR014018">
    <property type="entry name" value="SecA_motor_DEAD"/>
</dbReference>
<dbReference type="PROSITE" id="PS51194">
    <property type="entry name" value="HELICASE_CTER"/>
    <property type="match status" value="1"/>
</dbReference>
<evidence type="ECO:0000256" key="1">
    <source>
        <dbReference type="ARBA" id="ARBA00001947"/>
    </source>
</evidence>
<evidence type="ECO:0000256" key="12">
    <source>
        <dbReference type="ARBA" id="ARBA00023010"/>
    </source>
</evidence>
<keyword evidence="5 15" id="KW-0963">Cytoplasm</keyword>
<dbReference type="PRINTS" id="PR00906">
    <property type="entry name" value="SECA"/>
</dbReference>
<keyword evidence="12 15" id="KW-0811">Translocation</keyword>
<evidence type="ECO:0000256" key="13">
    <source>
        <dbReference type="ARBA" id="ARBA00023136"/>
    </source>
</evidence>
<dbReference type="FunFam" id="1.10.3060.10:FF:000002">
    <property type="entry name" value="Preprotein translocase subunit SecA"/>
    <property type="match status" value="1"/>
</dbReference>
<evidence type="ECO:0000256" key="10">
    <source>
        <dbReference type="ARBA" id="ARBA00022927"/>
    </source>
</evidence>
<dbReference type="CDD" id="cd18803">
    <property type="entry name" value="SF2_C_secA"/>
    <property type="match status" value="1"/>
</dbReference>
<keyword evidence="7 15" id="KW-0547">Nucleotide-binding</keyword>
<comment type="cofactor">
    <cofactor evidence="1">
        <name>Zn(2+)</name>
        <dbReference type="ChEBI" id="CHEBI:29105"/>
    </cofactor>
</comment>
<dbReference type="PANTHER" id="PTHR30612">
    <property type="entry name" value="SECA INNER MEMBRANE COMPONENT OF SEC PROTEIN SECRETION SYSTEM"/>
    <property type="match status" value="1"/>
</dbReference>
<dbReference type="EC" id="7.4.2.8" evidence="15"/>
<keyword evidence="3 15" id="KW-0813">Transport</keyword>
<keyword evidence="6" id="KW-0479">Metal-binding</keyword>
<dbReference type="Gene3D" id="3.90.1440.10">
    <property type="entry name" value="SecA, preprotein cross-linking domain"/>
    <property type="match status" value="1"/>
</dbReference>
<dbReference type="Pfam" id="PF02810">
    <property type="entry name" value="SEC-C"/>
    <property type="match status" value="1"/>
</dbReference>
<sequence>MVTNVLRSLIENDKGELRKLEKMADKVFSYADEMEALTDEQLQAKTAEFKERYNNGESLDDLLYEAYAVVREGARRVLGLYPYKVQVMGGIVLHNGDVPEMRTGEGKTLTATMPVYLNALSGQGVHVVTVNEYLSTRDATEMGELYSWLGLSVGINLAAKSPLEKREAYNCDITYSTNSEIGFDYLRDNMVVRAEDMVQRPLNYALVDEVDSILIDEARTPLIVSGAQGSETNQLYFLADNLVKSLTTEDYIIDIPSKTIGLSDSGIDKAEKFFKLDNLYDIENVAITHFLDNALRANYIMTYDIDYLVNEDHEVMIIDPFTGRTMEGRRYSDGLHQAIEAKEGVPVQNESKTSASITYQNLFRMYKKLSGMTGTGKTEEEEFREIYNIRVVPIPTNRPIARVDHEDLLYPSLEYKFNAVIADVKRRYEKGQPVLVGTVAVETSDLISQKLVAAGVPHEVLNAKNHYREAQIIMNAGQRGAVTIATNMAGRGTDIKLGPGVRELGGLCVIGTERHESRRIDNQLRGRSGRQGDPGESQFYLSLEDDLMKRFGSERIKVFMERMNLTEEESVIKSKMLTRQVESAQKRVEGNNYDSRKQVLQYDDVMREQREIIYRQRQDVITADRDLAPEIKAMMKRTIERQVAGHFLGSKDEAIDGIIKFAHANLVEDDTLSKATFEAMNQKEIVEELYERALRVYDSQVKKLRDEERVREFQKVLILRVVDNKWTDHIDALDQLRNAVSLRGYAQNNPIVEYQSEAFTMFNDMIGAIEFEVTRLMMKAQIHDNIERERTSQEAHTTAVKNIMPNQSHAIQENVSFEGVDRNDPCPCQSGKKFKNCHGRK</sequence>
<evidence type="ECO:0000256" key="16">
    <source>
        <dbReference type="RuleBase" id="RU003874"/>
    </source>
</evidence>
<dbReference type="GO" id="GO:0006605">
    <property type="term" value="P:protein targeting"/>
    <property type="evidence" value="ECO:0007669"/>
    <property type="project" value="UniProtKB-UniRule"/>
</dbReference>
<dbReference type="GO" id="GO:0005829">
    <property type="term" value="C:cytosol"/>
    <property type="evidence" value="ECO:0007669"/>
    <property type="project" value="TreeGrafter"/>
</dbReference>
<dbReference type="PROSITE" id="PS01312">
    <property type="entry name" value="SECA"/>
    <property type="match status" value="1"/>
</dbReference>
<evidence type="ECO:0000256" key="15">
    <source>
        <dbReference type="HAMAP-Rule" id="MF_01382"/>
    </source>
</evidence>
<dbReference type="Pfam" id="PF07516">
    <property type="entry name" value="SecA_SW"/>
    <property type="match status" value="1"/>
</dbReference>
<dbReference type="PROSITE" id="PS51196">
    <property type="entry name" value="SECA_MOTOR_DEAD"/>
    <property type="match status" value="1"/>
</dbReference>
<feature type="binding site" evidence="15">
    <location>
        <position position="494"/>
    </location>
    <ligand>
        <name>ATP</name>
        <dbReference type="ChEBI" id="CHEBI:30616"/>
    </ligand>
</feature>
<protein>
    <recommendedName>
        <fullName evidence="15 16">Protein translocase subunit SecA</fullName>
        <ecNumber evidence="15">7.4.2.8</ecNumber>
    </recommendedName>
</protein>
<comment type="subcellular location">
    <subcellularLocation>
        <location evidence="15">Cell membrane</location>
        <topology evidence="15">Peripheral membrane protein</topology>
        <orientation evidence="15">Cytoplasmic side</orientation>
    </subcellularLocation>
    <subcellularLocation>
        <location evidence="15">Cytoplasm</location>
    </subcellularLocation>
    <text evidence="15">Distribution is 50-50.</text>
</comment>
<feature type="binding site" evidence="15">
    <location>
        <begin position="104"/>
        <end position="108"/>
    </location>
    <ligand>
        <name>ATP</name>
        <dbReference type="ChEBI" id="CHEBI:30616"/>
    </ligand>
</feature>
<dbReference type="GO" id="GO:0046872">
    <property type="term" value="F:metal ion binding"/>
    <property type="evidence" value="ECO:0007669"/>
    <property type="project" value="UniProtKB-KW"/>
</dbReference>
<dbReference type="InterPro" id="IPR027417">
    <property type="entry name" value="P-loop_NTPase"/>
</dbReference>
<dbReference type="GO" id="GO:0065002">
    <property type="term" value="P:intracellular protein transmembrane transport"/>
    <property type="evidence" value="ECO:0007669"/>
    <property type="project" value="UniProtKB-UniRule"/>
</dbReference>
<feature type="domain" description="Helicase ATP-binding" evidence="17">
    <location>
        <begin position="88"/>
        <end position="246"/>
    </location>
</feature>
<evidence type="ECO:0000259" key="18">
    <source>
        <dbReference type="PROSITE" id="PS51194"/>
    </source>
</evidence>
<reference evidence="20" key="1">
    <citation type="submission" date="2023-11" db="EMBL/GenBank/DDBJ databases">
        <title>Antimicrobial resistance in invasive Streptococcus suis isolated in Spain and the associated genetic mechanisms.</title>
        <authorList>
            <person name="Uruen C."/>
            <person name="Arenas J.A."/>
        </authorList>
    </citation>
    <scope>NUCLEOTIDE SEQUENCE</scope>
    <source>
        <strain evidence="20">Ss_70</strain>
    </source>
</reference>
<dbReference type="Proteomes" id="UP001270004">
    <property type="component" value="Unassembled WGS sequence"/>
</dbReference>
<dbReference type="InterPro" id="IPR000185">
    <property type="entry name" value="SecA"/>
</dbReference>
<dbReference type="RefSeq" id="WP_105134837.1">
    <property type="nucleotide sequence ID" value="NZ_JAOTFW010000001.1"/>
</dbReference>
<evidence type="ECO:0000256" key="11">
    <source>
        <dbReference type="ARBA" id="ARBA00022967"/>
    </source>
</evidence>
<keyword evidence="4 15" id="KW-1003">Cell membrane</keyword>
<feature type="binding site" evidence="15">
    <location>
        <position position="86"/>
    </location>
    <ligand>
        <name>ATP</name>
        <dbReference type="ChEBI" id="CHEBI:30616"/>
    </ligand>
</feature>
<dbReference type="NCBIfam" id="NF006630">
    <property type="entry name" value="PRK09200.1"/>
    <property type="match status" value="1"/>
</dbReference>
<dbReference type="Pfam" id="PF07517">
    <property type="entry name" value="SecA_DEAD"/>
    <property type="match status" value="1"/>
</dbReference>
<dbReference type="InterPro" id="IPR011130">
    <property type="entry name" value="SecA_preprotein_X-link_dom"/>
</dbReference>
<keyword evidence="8" id="KW-0862">Zinc</keyword>
<comment type="function">
    <text evidence="15">Part of the Sec protein translocase complex. Interacts with the SecYEG preprotein conducting channel. Has a central role in coupling the hydrolysis of ATP to the transfer of proteins into and across the cell membrane, serving as an ATP-driven molecular motor driving the stepwise translocation of polypeptide chains across the membrane.</text>
</comment>
<evidence type="ECO:0000256" key="8">
    <source>
        <dbReference type="ARBA" id="ARBA00022833"/>
    </source>
</evidence>
<gene>
    <name evidence="15 20" type="primary">secA</name>
    <name evidence="20" type="ORF">SHY70_04560</name>
</gene>
<keyword evidence="10 15" id="KW-0653">Protein transport</keyword>
<dbReference type="InterPro" id="IPR001650">
    <property type="entry name" value="Helicase_C-like"/>
</dbReference>
<dbReference type="NCBIfam" id="TIGR00963">
    <property type="entry name" value="secA"/>
    <property type="match status" value="1"/>
</dbReference>
<evidence type="ECO:0000313" key="21">
    <source>
        <dbReference type="Proteomes" id="UP001270004"/>
    </source>
</evidence>
<evidence type="ECO:0000256" key="2">
    <source>
        <dbReference type="ARBA" id="ARBA00007650"/>
    </source>
</evidence>